<reference evidence="4 5" key="1">
    <citation type="submission" date="2020-08" db="EMBL/GenBank/DDBJ databases">
        <title>Genomic Encyclopedia of Type Strains, Phase IV (KMG-IV): sequencing the most valuable type-strain genomes for metagenomic binning, comparative biology and taxonomic classification.</title>
        <authorList>
            <person name="Goeker M."/>
        </authorList>
    </citation>
    <scope>NUCLEOTIDE SEQUENCE [LARGE SCALE GENOMIC DNA]</scope>
    <source>
        <strain evidence="4 5">DSM 26723</strain>
    </source>
</reference>
<dbReference type="InterPro" id="IPR014001">
    <property type="entry name" value="Helicase_ATP-bd"/>
</dbReference>
<dbReference type="InterPro" id="IPR000330">
    <property type="entry name" value="SNF2_N"/>
</dbReference>
<dbReference type="Gene3D" id="3.40.50.10810">
    <property type="entry name" value="Tandem AAA-ATPase domain"/>
    <property type="match status" value="2"/>
</dbReference>
<dbReference type="Pfam" id="PF00271">
    <property type="entry name" value="Helicase_C"/>
    <property type="match status" value="1"/>
</dbReference>
<dbReference type="SUPFAM" id="SSF56024">
    <property type="entry name" value="Phospholipase D/nuclease"/>
    <property type="match status" value="1"/>
</dbReference>
<organism evidence="4 5">
    <name type="scientific">Povalibacter uvarum</name>
    <dbReference type="NCBI Taxonomy" id="732238"/>
    <lineage>
        <taxon>Bacteria</taxon>
        <taxon>Pseudomonadati</taxon>
        <taxon>Pseudomonadota</taxon>
        <taxon>Gammaproteobacteria</taxon>
        <taxon>Steroidobacterales</taxon>
        <taxon>Steroidobacteraceae</taxon>
        <taxon>Povalibacter</taxon>
    </lineage>
</organism>
<accession>A0A841HQX7</accession>
<keyword evidence="1 4" id="KW-0067">ATP-binding</keyword>
<dbReference type="PROSITE" id="PS51194">
    <property type="entry name" value="HELICASE_CTER"/>
    <property type="match status" value="1"/>
</dbReference>
<dbReference type="PROSITE" id="PS51192">
    <property type="entry name" value="HELICASE_ATP_BIND_1"/>
    <property type="match status" value="1"/>
</dbReference>
<sequence length="1082" mass="121994">MRRRSRDTKTLSLFAPGTSLDGELSLNSPTPGRFPLNDAGERVENWVFQDLRDSAHPLIIAGYASLDRFLDFASGTGPEQVRFLIGNEPFASRRTEYSISDDDLPAQAEKYWLARGISLVRSAALIRAIDSLRSGRIEARYVRGNRMLHAKIYCGDKAATVGSSNFTNPGLLTQHEANARFTFDGEPDRYRELQQIAEGFWKLGKPYNDRLIALLEALLKPVYWDEALARACAELLEGEWAQEYLKEDYLSDASSLWPSQKQGIAQALAILDQRGSVLVADATGAGKTRMGVYLVGAIHDQIVRSGRLWHGKALMIAPPTVVENWELEVSRSGAHLDVRSHGALSHSKSKHHELRVEELKRAQMLCVDEGHNFLNLVSQRTQLLLRNMADHVVMLTATPINRGVTDLLRVADVLGADNLDESTLVAFKRMLGRPNLRRSLTSSEAEQLRLELRKFTVRRTKRMLNALIDREPDAYRDKSGRQCRFPKHDPKVYELKESAEDCAIATRIAQLANELKGATHFIKCIEMPKSFRAQGISEEHFLKGRLASAKKLSRYMIMRALRSSRAALVEHIEGTKKAIDEFGLTETFSKDETGNQCQRLLELAGHLPGTNLSVPLPDWLADPELHQQACIEERHTYEQIAILTRRLSDGRESAKVDLLIRLLSSHSLVLAFDSRPISLALIRRYLEHRNMLALLAWGEAGSDREKLLSSFGPGSDAKGIIGLCSDSLAEGVNLQQAAAVVHLDMPSVVRIAEQRVGRVDRLDSPHPSIEAWWPRDAREFALTSDDRLVERFETVDRLIGSNLPLPEHLQPSHVERSTPVEVEDLIKELDNASVQPWDGIDDAFSPVRDLVTGQNSVISPDIYERFRLVTERVLSRVSLVSATTPWAFFCLRAGSLGAPRWILFPAESAAPETELSRVALELRVRLTSNIKNLQFDEHAVVLLNRFLERLPSIERRLLSKRKQRAITQLIFLTKRLFSRHAQAGDTATVEFLRKLLGVLDDPASELIPDWDEVASRWLDVIRPIWFEKLKEKRARPLVLKDIQKHLEAKPDWLLAQIKEYFGTIPAPRRLDERVHACIIGVP</sequence>
<evidence type="ECO:0000259" key="3">
    <source>
        <dbReference type="PROSITE" id="PS51194"/>
    </source>
</evidence>
<name>A0A841HQX7_9GAMM</name>
<keyword evidence="1 4" id="KW-0378">Hydrolase</keyword>
<dbReference type="GO" id="GO:0005524">
    <property type="term" value="F:ATP binding"/>
    <property type="evidence" value="ECO:0007669"/>
    <property type="project" value="InterPro"/>
</dbReference>
<dbReference type="Pfam" id="PF00176">
    <property type="entry name" value="SNF2-rel_dom"/>
    <property type="match status" value="1"/>
</dbReference>
<keyword evidence="5" id="KW-1185">Reference proteome</keyword>
<comment type="caution">
    <text evidence="4">The sequence shown here is derived from an EMBL/GenBank/DDBJ whole genome shotgun (WGS) entry which is preliminary data.</text>
</comment>
<feature type="domain" description="Helicase ATP-binding" evidence="2">
    <location>
        <begin position="268"/>
        <end position="417"/>
    </location>
</feature>
<dbReference type="SMART" id="SM00487">
    <property type="entry name" value="DEXDc"/>
    <property type="match status" value="1"/>
</dbReference>
<dbReference type="GO" id="GO:0004386">
    <property type="term" value="F:helicase activity"/>
    <property type="evidence" value="ECO:0007669"/>
    <property type="project" value="UniProtKB-KW"/>
</dbReference>
<dbReference type="Gene3D" id="3.30.870.10">
    <property type="entry name" value="Endonuclease Chain A"/>
    <property type="match status" value="1"/>
</dbReference>
<gene>
    <name evidence="4" type="ORF">HNQ60_004518</name>
</gene>
<dbReference type="Gene3D" id="3.40.50.300">
    <property type="entry name" value="P-loop containing nucleotide triphosphate hydrolases"/>
    <property type="match status" value="1"/>
</dbReference>
<dbReference type="InterPro" id="IPR001650">
    <property type="entry name" value="Helicase_C-like"/>
</dbReference>
<dbReference type="EMBL" id="JACHHZ010000006">
    <property type="protein sequence ID" value="MBB6095627.1"/>
    <property type="molecule type" value="Genomic_DNA"/>
</dbReference>
<keyword evidence="1 4" id="KW-0547">Nucleotide-binding</keyword>
<dbReference type="SUPFAM" id="SSF52540">
    <property type="entry name" value="P-loop containing nucleoside triphosphate hydrolases"/>
    <property type="match status" value="2"/>
</dbReference>
<dbReference type="CDD" id="cd09117">
    <property type="entry name" value="PLDc_Bfil_DEXD_like"/>
    <property type="match status" value="1"/>
</dbReference>
<dbReference type="PANTHER" id="PTHR10799">
    <property type="entry name" value="SNF2/RAD54 HELICASE FAMILY"/>
    <property type="match status" value="1"/>
</dbReference>
<dbReference type="InterPro" id="IPR027417">
    <property type="entry name" value="P-loop_NTPase"/>
</dbReference>
<dbReference type="AlphaFoldDB" id="A0A841HQX7"/>
<dbReference type="InterPro" id="IPR038718">
    <property type="entry name" value="SNF2-like_sf"/>
</dbReference>
<evidence type="ECO:0000256" key="1">
    <source>
        <dbReference type="ARBA" id="ARBA00022806"/>
    </source>
</evidence>
<keyword evidence="1 4" id="KW-0347">Helicase</keyword>
<evidence type="ECO:0000259" key="2">
    <source>
        <dbReference type="PROSITE" id="PS51192"/>
    </source>
</evidence>
<proteinExistence type="predicted"/>
<dbReference type="RefSeq" id="WP_184335030.1">
    <property type="nucleotide sequence ID" value="NZ_JACHHZ010000006.1"/>
</dbReference>
<feature type="domain" description="Helicase C-terminal" evidence="3">
    <location>
        <begin position="655"/>
        <end position="826"/>
    </location>
</feature>
<dbReference type="Proteomes" id="UP000588068">
    <property type="component" value="Unassembled WGS sequence"/>
</dbReference>
<protein>
    <submittedName>
        <fullName evidence="4">Superfamily II DNA or RNA helicase/transcriptional regulator with XRE-family HTH domain</fullName>
    </submittedName>
</protein>
<evidence type="ECO:0000313" key="4">
    <source>
        <dbReference type="EMBL" id="MBB6095627.1"/>
    </source>
</evidence>
<evidence type="ECO:0000313" key="5">
    <source>
        <dbReference type="Proteomes" id="UP000588068"/>
    </source>
</evidence>